<reference evidence="2 3" key="1">
    <citation type="submission" date="2020-05" db="EMBL/GenBank/DDBJ databases">
        <title>MicrobeNet Type strains.</title>
        <authorList>
            <person name="Nicholson A.C."/>
        </authorList>
    </citation>
    <scope>NUCLEOTIDE SEQUENCE [LARGE SCALE GENOMIC DNA]</scope>
    <source>
        <strain evidence="2 3">JCM 3224</strain>
    </source>
</reference>
<evidence type="ECO:0000256" key="1">
    <source>
        <dbReference type="SAM" id="Phobius"/>
    </source>
</evidence>
<accession>A0A849CIB3</accession>
<dbReference type="AlphaFoldDB" id="A0A849CIB3"/>
<feature type="transmembrane region" description="Helical" evidence="1">
    <location>
        <begin position="122"/>
        <end position="141"/>
    </location>
</feature>
<evidence type="ECO:0000313" key="3">
    <source>
        <dbReference type="Proteomes" id="UP000586827"/>
    </source>
</evidence>
<feature type="transmembrane region" description="Helical" evidence="1">
    <location>
        <begin position="60"/>
        <end position="78"/>
    </location>
</feature>
<dbReference type="RefSeq" id="WP_067529475.1">
    <property type="nucleotide sequence ID" value="NZ_JABELX010000033.1"/>
</dbReference>
<keyword evidence="1" id="KW-1133">Transmembrane helix</keyword>
<proteinExistence type="predicted"/>
<dbReference type="Pfam" id="PF14325">
    <property type="entry name" value="DUF4383"/>
    <property type="match status" value="1"/>
</dbReference>
<gene>
    <name evidence="2" type="ORF">HLB23_40105</name>
</gene>
<dbReference type="Proteomes" id="UP000586827">
    <property type="component" value="Unassembled WGS sequence"/>
</dbReference>
<sequence>MSAQTASERRIDLARWSFLQWAVAVVGIVHIVWAIVGFIVEPSFEVGQHAAATPVLGMDYNGWHAVGGLLLFVPALLAATRKSWAAWYCVIAAVGGGFVIGIWALFSEQVLIFSFPNHRTDAVIHIATGVLLLALIATQALRDGGLRRVFQ</sequence>
<comment type="caution">
    <text evidence="2">The sequence shown here is derived from an EMBL/GenBank/DDBJ whole genome shotgun (WGS) entry which is preliminary data.</text>
</comment>
<name>A0A849CIB3_9NOCA</name>
<dbReference type="EMBL" id="JABELX010000033">
    <property type="protein sequence ID" value="NNH75989.1"/>
    <property type="molecule type" value="Genomic_DNA"/>
</dbReference>
<keyword evidence="3" id="KW-1185">Reference proteome</keyword>
<feature type="transmembrane region" description="Helical" evidence="1">
    <location>
        <begin position="85"/>
        <end position="106"/>
    </location>
</feature>
<keyword evidence="1" id="KW-0812">Transmembrane</keyword>
<organism evidence="2 3">
    <name type="scientific">Nocardia uniformis</name>
    <dbReference type="NCBI Taxonomy" id="53432"/>
    <lineage>
        <taxon>Bacteria</taxon>
        <taxon>Bacillati</taxon>
        <taxon>Actinomycetota</taxon>
        <taxon>Actinomycetes</taxon>
        <taxon>Mycobacteriales</taxon>
        <taxon>Nocardiaceae</taxon>
        <taxon>Nocardia</taxon>
    </lineage>
</organism>
<protein>
    <submittedName>
        <fullName evidence="2">DUF4383 domain-containing protein</fullName>
    </submittedName>
</protein>
<feature type="transmembrane region" description="Helical" evidence="1">
    <location>
        <begin position="21"/>
        <end position="40"/>
    </location>
</feature>
<keyword evidence="1" id="KW-0472">Membrane</keyword>
<evidence type="ECO:0000313" key="2">
    <source>
        <dbReference type="EMBL" id="NNH75989.1"/>
    </source>
</evidence>